<feature type="domain" description="RPAP1 C-terminal" evidence="6">
    <location>
        <begin position="610"/>
        <end position="676"/>
    </location>
</feature>
<dbReference type="Proteomes" id="UP000298327">
    <property type="component" value="Unassembled WGS sequence"/>
</dbReference>
<dbReference type="InterPro" id="IPR013930">
    <property type="entry name" value="RPAP1_N"/>
</dbReference>
<reference evidence="10 11" key="1">
    <citation type="submission" date="2019-02" db="EMBL/GenBank/DDBJ databases">
        <title>Genome sequencing of the rare red list fungi Dentipellis fragilis.</title>
        <authorList>
            <person name="Buettner E."/>
            <person name="Kellner H."/>
        </authorList>
    </citation>
    <scope>NUCLEOTIDE SEQUENCE [LARGE SCALE GENOMIC DNA]</scope>
    <source>
        <strain evidence="10 11">DSM 105465</strain>
    </source>
</reference>
<protein>
    <recommendedName>
        <fullName evidence="12">RNA polymerase II-associated protein 1 C-terminal domain-containing protein</fullName>
    </recommendedName>
</protein>
<keyword evidence="4" id="KW-0539">Nucleus</keyword>
<dbReference type="EMBL" id="SEOQ01000074">
    <property type="protein sequence ID" value="TFY70944.1"/>
    <property type="molecule type" value="Genomic_DNA"/>
</dbReference>
<dbReference type="STRING" id="205917.A0A4Y9Z924"/>
<feature type="region of interest" description="Disordered" evidence="5">
    <location>
        <begin position="517"/>
        <end position="573"/>
    </location>
</feature>
<evidence type="ECO:0000256" key="4">
    <source>
        <dbReference type="ARBA" id="ARBA00023242"/>
    </source>
</evidence>
<evidence type="ECO:0000256" key="1">
    <source>
        <dbReference type="ARBA" id="ARBA00004123"/>
    </source>
</evidence>
<feature type="domain" description="RPAP1 N-terminal" evidence="7">
    <location>
        <begin position="348"/>
        <end position="391"/>
    </location>
</feature>
<comment type="caution">
    <text evidence="10">The sequence shown here is derived from an EMBL/GenBank/DDBJ whole genome shotgun (WGS) entry which is preliminary data.</text>
</comment>
<dbReference type="InterPro" id="IPR057989">
    <property type="entry name" value="TPR_RPAP1/MINIYO-like"/>
</dbReference>
<feature type="compositionally biased region" description="Low complexity" evidence="5">
    <location>
        <begin position="553"/>
        <end position="565"/>
    </location>
</feature>
<feature type="region of interest" description="Disordered" evidence="5">
    <location>
        <begin position="396"/>
        <end position="415"/>
    </location>
</feature>
<dbReference type="InterPro" id="IPR041524">
    <property type="entry name" value="GH131_N"/>
</dbReference>
<dbReference type="InterPro" id="IPR039913">
    <property type="entry name" value="RPAP1/Rba50"/>
</dbReference>
<evidence type="ECO:0000256" key="3">
    <source>
        <dbReference type="ARBA" id="ARBA00023163"/>
    </source>
</evidence>
<dbReference type="PANTHER" id="PTHR21483">
    <property type="entry name" value="RNA POLYMERASE II-ASSOCIATED PROTEIN 1"/>
    <property type="match status" value="1"/>
</dbReference>
<organism evidence="10 11">
    <name type="scientific">Dentipellis fragilis</name>
    <dbReference type="NCBI Taxonomy" id="205917"/>
    <lineage>
        <taxon>Eukaryota</taxon>
        <taxon>Fungi</taxon>
        <taxon>Dikarya</taxon>
        <taxon>Basidiomycota</taxon>
        <taxon>Agaricomycotina</taxon>
        <taxon>Agaricomycetes</taxon>
        <taxon>Russulales</taxon>
        <taxon>Hericiaceae</taxon>
        <taxon>Dentipellis</taxon>
    </lineage>
</organism>
<comment type="subcellular location">
    <subcellularLocation>
        <location evidence="1">Nucleus</location>
    </subcellularLocation>
</comment>
<dbReference type="Pfam" id="PF08620">
    <property type="entry name" value="RPAP1_C"/>
    <property type="match status" value="1"/>
</dbReference>
<name>A0A4Y9Z924_9AGAM</name>
<dbReference type="Pfam" id="PF18271">
    <property type="entry name" value="GH131_N"/>
    <property type="match status" value="1"/>
</dbReference>
<accession>A0A4Y9Z924</accession>
<dbReference type="Pfam" id="PF08621">
    <property type="entry name" value="RPAP1_N"/>
    <property type="match status" value="1"/>
</dbReference>
<gene>
    <name evidence="10" type="ORF">EVG20_g2071</name>
</gene>
<dbReference type="Gene3D" id="2.60.120.1160">
    <property type="match status" value="1"/>
</dbReference>
<evidence type="ECO:0000313" key="10">
    <source>
        <dbReference type="EMBL" id="TFY70944.1"/>
    </source>
</evidence>
<evidence type="ECO:0000256" key="5">
    <source>
        <dbReference type="SAM" id="MobiDB-lite"/>
    </source>
</evidence>
<dbReference type="PANTHER" id="PTHR21483:SF18">
    <property type="entry name" value="RNA POLYMERASE II-ASSOCIATED PROTEIN 1"/>
    <property type="match status" value="1"/>
</dbReference>
<keyword evidence="3" id="KW-0804">Transcription</keyword>
<dbReference type="GO" id="GO:0006366">
    <property type="term" value="P:transcription by RNA polymerase II"/>
    <property type="evidence" value="ECO:0007669"/>
    <property type="project" value="InterPro"/>
</dbReference>
<feature type="domain" description="Glycoside hydrolase 131 catalytic N-terminal" evidence="8">
    <location>
        <begin position="8"/>
        <end position="263"/>
    </location>
</feature>
<evidence type="ECO:0008006" key="12">
    <source>
        <dbReference type="Google" id="ProtNLM"/>
    </source>
</evidence>
<feature type="domain" description="RPAP1/MINIYO-like TPR repeats" evidence="9">
    <location>
        <begin position="1401"/>
        <end position="1511"/>
    </location>
</feature>
<feature type="compositionally biased region" description="Pro residues" evidence="5">
    <location>
        <begin position="433"/>
        <end position="451"/>
    </location>
</feature>
<dbReference type="Pfam" id="PF25766">
    <property type="entry name" value="TPR_RPAP1"/>
    <property type="match status" value="1"/>
</dbReference>
<keyword evidence="11" id="KW-1185">Reference proteome</keyword>
<evidence type="ECO:0000259" key="8">
    <source>
        <dbReference type="Pfam" id="PF18271"/>
    </source>
</evidence>
<evidence type="ECO:0000259" key="6">
    <source>
        <dbReference type="Pfam" id="PF08620"/>
    </source>
</evidence>
<proteinExistence type="inferred from homology"/>
<feature type="compositionally biased region" description="Polar residues" evidence="5">
    <location>
        <begin position="529"/>
        <end position="542"/>
    </location>
</feature>
<feature type="compositionally biased region" description="Basic and acidic residues" evidence="5">
    <location>
        <begin position="468"/>
        <end position="479"/>
    </location>
</feature>
<evidence type="ECO:0000256" key="2">
    <source>
        <dbReference type="ARBA" id="ARBA00009953"/>
    </source>
</evidence>
<evidence type="ECO:0000259" key="9">
    <source>
        <dbReference type="Pfam" id="PF25766"/>
    </source>
</evidence>
<dbReference type="InterPro" id="IPR013929">
    <property type="entry name" value="RPAP1_C"/>
</dbReference>
<dbReference type="OrthoDB" id="348201at2759"/>
<evidence type="ECO:0000259" key="7">
    <source>
        <dbReference type="Pfam" id="PF08621"/>
    </source>
</evidence>
<evidence type="ECO:0000313" key="11">
    <source>
        <dbReference type="Proteomes" id="UP000298327"/>
    </source>
</evidence>
<feature type="region of interest" description="Disordered" evidence="5">
    <location>
        <begin position="427"/>
        <end position="504"/>
    </location>
</feature>
<sequence>MPVNNKQTSLSAVKGTEPSTYYTTFLGFSTPSTPLWTAPEQSIRITIDNSSVFTPGSSAPQLGFRRTELIAQSIPSPFVTANQTAFDEQLETGVTVFHFSVKADDTRRLSFGHEYQVVWIEPDDGSHVFELQLGTPFNTTPSETAHAVKIRSHDLTELFIVPFTPEEWHNFAVVVDWTKFTLAVLYSTNGSPLAAVTHSIPNTSAAKGPAGQGDFHFGVLKLPLIDPKNTPAEQADVVHYGIQEGTTEGLIYSGVFVEDARHGSIFERKPTSSAPKPPNSFIAPATRKTGFPAVQHRSKSAFARGREDLRSSNGSLARLAEPPAVKPAAVPRASLGMAAVDHGDWRKQVASENEKRVAAMTEEEREQEKREIEERFGADIGDILLRARRRREAAEQQESVAEEVGSEGVSEHSNPIVHDFAVDIDTESISRDSPPPLRVDTQSPPPSPPPILSSASTRPSSRTGRMLRFADLKPQDIHVYESAPPSPRRKPLALPPPSDDDHAVSLGQWKAKMPSFAIKDLPPSPSDVHMTSPQNSEQQNPFSMPEDAPMSPGEPEAAAAQAAEPTISQDPEEGTPEYIRRRFFPNAPAGDPNLEWIESLPPPDPTLSASLRFDLQGNPIPASVSSTLPTHLGLHHHAEGTRAGYTLDDIFLLSRSSVPAQRATMLGVLAKIVRRLGQMRRGITGVEQGLEELRGRELELRKRILAAGVEALGEKGSVGAMAIAVMWECIVGWDEEVAVIDDVELQDEQPAGLSSEGDDEKRKVATDVISALPFDFLLPQISAAFSAMALPRDSLLKLLFVVHRLAKHTNAIATAITNTPSMIASILRTFVLTPIPHPEGTPGPTPLAIQVLTTLALCSRENAATLVDPADSLLRFVTSLPPSSPYSTLLATSLLTSTLRFYAALASYGLYAHIATTASEPLSGLFSYIMSPACNSRPLIAAYAQLLEAWISKRGAGGDDLLALRTQLSSDARDAAAWAAIWNALAAWLEGAQVNAVRAGESERARVVAAVKGGFDSAAEKEVLAEAMAGLKRALDGLSSGVVHEVQKWRALDPHVHVVAGAMRLWLTCLPTATVESPTEPPFQLPFSLLATLSGDIVLHRIWLFIYAEGSPAYLHAFCRPLTALLATYVRFSRQIPATTDDLWLAQACSVIIRLIPGDEDAARMIITQVLELINKAFLSSRGWSVPDSIWERGGLQIIGPFLKFSLRPDKDVYVGPAWPTPRSIKHSVTQRLPPAWAVRRRIHGSGLPLSRDWTLLPLDHLLRSGTSPIWHMLPDDWDSSETEVARAALLLARSSREALLVNGLASFAMRRAEAVFGCMKVFMLEHGQVQGAPSESSVGPSINSNEVFRDTIVNGLMEDLLAPYTLEASPTGLLASTLPDDPEDDLERAAARFLGPDTPFFQFYTDFVALYDAVSFAHPLFAALLLPPTAQRYAVDYRNLLYGETPHVLATVRTPVARAIGGSVGEWLWPVEADARVVGAYLGVLLGRRGRGHVEGFVRLVIVHHVAASIWPDLRGGREQVVEERARKLLEAVVGQGRLDDVREVVLYWQRRDGTAVLPPACFGLEEEVKGARRAWLESWAPTELKERVVGLLA</sequence>
<comment type="similarity">
    <text evidence="2">Belongs to the RPAP1 family.</text>
</comment>